<evidence type="ECO:0000313" key="1">
    <source>
        <dbReference type="Proteomes" id="UP000504609"/>
    </source>
</evidence>
<dbReference type="Proteomes" id="UP000504609">
    <property type="component" value="Unplaced"/>
</dbReference>
<gene>
    <name evidence="2" type="primary">LOC111462411</name>
</gene>
<evidence type="ECO:0000313" key="2">
    <source>
        <dbReference type="RefSeq" id="XP_022961727.1"/>
    </source>
</evidence>
<sequence length="111" mass="12298">MATLVAATIVSINPANELLACPDGAPVLLSSFANREVRLLQHGRSIVVEDDLDIRWEELAGVVVDEVIFFSRHTAVSNRPALTVHRIGNRIRTIKSFLASRVDIMHLAIWT</sequence>
<name>A0A6J1HAX2_CUCMO</name>
<proteinExistence type="predicted"/>
<dbReference type="KEGG" id="cmos:111462411"/>
<dbReference type="RefSeq" id="XP_022961727.1">
    <property type="nucleotide sequence ID" value="XM_023105959.1"/>
</dbReference>
<dbReference type="Gene3D" id="3.40.630.50">
    <property type="entry name" value="AF0625-like"/>
    <property type="match status" value="1"/>
</dbReference>
<dbReference type="PANTHER" id="PTHR34667">
    <property type="entry name" value="D-AMINOACYL-TRNA DEACYLASE"/>
    <property type="match status" value="1"/>
</dbReference>
<organism evidence="1 2">
    <name type="scientific">Cucurbita moschata</name>
    <name type="common">Winter crookneck squash</name>
    <name type="synonym">Cucurbita pepo var. moschata</name>
    <dbReference type="NCBI Taxonomy" id="3662"/>
    <lineage>
        <taxon>Eukaryota</taxon>
        <taxon>Viridiplantae</taxon>
        <taxon>Streptophyta</taxon>
        <taxon>Embryophyta</taxon>
        <taxon>Tracheophyta</taxon>
        <taxon>Spermatophyta</taxon>
        <taxon>Magnoliopsida</taxon>
        <taxon>eudicotyledons</taxon>
        <taxon>Gunneridae</taxon>
        <taxon>Pentapetalae</taxon>
        <taxon>rosids</taxon>
        <taxon>fabids</taxon>
        <taxon>Cucurbitales</taxon>
        <taxon>Cucurbitaceae</taxon>
        <taxon>Cucurbiteae</taxon>
        <taxon>Cucurbita</taxon>
    </lineage>
</organism>
<dbReference type="PANTHER" id="PTHR34667:SF1">
    <property type="entry name" value="D-AMINOACYL-TRNA DEACYLASE"/>
    <property type="match status" value="1"/>
</dbReference>
<dbReference type="SUPFAM" id="SSF142535">
    <property type="entry name" value="AF0625-like"/>
    <property type="match status" value="1"/>
</dbReference>
<accession>A0A6J1HAX2</accession>
<dbReference type="GeneID" id="111462411"/>
<protein>
    <submittedName>
        <fullName evidence="2">D-aminoacyl-tRNA deacylase-like</fullName>
    </submittedName>
</protein>
<keyword evidence="1" id="KW-1185">Reference proteome</keyword>
<dbReference type="InterPro" id="IPR007508">
    <property type="entry name" value="DtdA"/>
</dbReference>
<dbReference type="AlphaFoldDB" id="A0A6J1HAX2"/>
<dbReference type="GO" id="GO:0051499">
    <property type="term" value="F:D-aminoacyl-tRNA deacylase activity"/>
    <property type="evidence" value="ECO:0007669"/>
    <property type="project" value="InterPro"/>
</dbReference>
<reference evidence="2" key="1">
    <citation type="submission" date="2025-08" db="UniProtKB">
        <authorList>
            <consortium name="RefSeq"/>
        </authorList>
    </citation>
    <scope>IDENTIFICATION</scope>
    <source>
        <tissue evidence="2">Young leaves</tissue>
    </source>
</reference>